<protein>
    <submittedName>
        <fullName evidence="2">Uncharacterized protein</fullName>
    </submittedName>
</protein>
<feature type="region of interest" description="Disordered" evidence="1">
    <location>
        <begin position="43"/>
        <end position="63"/>
    </location>
</feature>
<keyword evidence="3" id="KW-1185">Reference proteome</keyword>
<name>A0A9J5XQ80_SOLCO</name>
<organism evidence="2 3">
    <name type="scientific">Solanum commersonii</name>
    <name type="common">Commerson's wild potato</name>
    <name type="synonym">Commerson's nightshade</name>
    <dbReference type="NCBI Taxonomy" id="4109"/>
    <lineage>
        <taxon>Eukaryota</taxon>
        <taxon>Viridiplantae</taxon>
        <taxon>Streptophyta</taxon>
        <taxon>Embryophyta</taxon>
        <taxon>Tracheophyta</taxon>
        <taxon>Spermatophyta</taxon>
        <taxon>Magnoliopsida</taxon>
        <taxon>eudicotyledons</taxon>
        <taxon>Gunneridae</taxon>
        <taxon>Pentapetalae</taxon>
        <taxon>asterids</taxon>
        <taxon>lamiids</taxon>
        <taxon>Solanales</taxon>
        <taxon>Solanaceae</taxon>
        <taxon>Solanoideae</taxon>
        <taxon>Solaneae</taxon>
        <taxon>Solanum</taxon>
    </lineage>
</organism>
<reference evidence="2 3" key="1">
    <citation type="submission" date="2020-09" db="EMBL/GenBank/DDBJ databases">
        <title>De no assembly of potato wild relative species, Solanum commersonii.</title>
        <authorList>
            <person name="Cho K."/>
        </authorList>
    </citation>
    <scope>NUCLEOTIDE SEQUENCE [LARGE SCALE GENOMIC DNA]</scope>
    <source>
        <strain evidence="2">LZ3.2</strain>
        <tissue evidence="2">Leaf</tissue>
    </source>
</reference>
<evidence type="ECO:0000256" key="1">
    <source>
        <dbReference type="SAM" id="MobiDB-lite"/>
    </source>
</evidence>
<evidence type="ECO:0000313" key="3">
    <source>
        <dbReference type="Proteomes" id="UP000824120"/>
    </source>
</evidence>
<accession>A0A9J5XQ80</accession>
<feature type="compositionally biased region" description="Polar residues" evidence="1">
    <location>
        <begin position="43"/>
        <end position="56"/>
    </location>
</feature>
<dbReference type="EMBL" id="JACXVP010000008">
    <property type="protein sequence ID" value="KAG5589965.1"/>
    <property type="molecule type" value="Genomic_DNA"/>
</dbReference>
<proteinExistence type="predicted"/>
<dbReference type="Proteomes" id="UP000824120">
    <property type="component" value="Chromosome 8"/>
</dbReference>
<dbReference type="AlphaFoldDB" id="A0A9J5XQ80"/>
<gene>
    <name evidence="2" type="ORF">H5410_040479</name>
</gene>
<comment type="caution">
    <text evidence="2">The sequence shown here is derived from an EMBL/GenBank/DDBJ whole genome shotgun (WGS) entry which is preliminary data.</text>
</comment>
<sequence>MIPFMTNLYPRLRSLTHEDDQGSLFSQKVAPTYFWHSTDLPKVSSTKSPFQNGQSSDLEEQENMLSLQQGRLRIVRR</sequence>
<evidence type="ECO:0000313" key="2">
    <source>
        <dbReference type="EMBL" id="KAG5589965.1"/>
    </source>
</evidence>